<evidence type="ECO:0000313" key="1">
    <source>
        <dbReference type="EMBL" id="AMQ23535.1"/>
    </source>
</evidence>
<sequence length="181" mass="19623">MDVKATPTQSVVTALDGLTPKNATIPVFIKNTANEFTIVESSDSQVKLQRVGLNRELCETQLIKRSDLNTVWNKNEKSPLSDRITYPQLSRNGNQITVSTSFNLFEEIGTTPNQGYYSDPVTVGLFIKSSNGGLLSNDVVLDGISRVLGAVLEFDSDGTLSTTQATLTRLLSGVIRPADLS</sequence>
<organism evidence="1 2">
    <name type="scientific">ssRNA phage AVE006</name>
    <dbReference type="NCBI Taxonomy" id="2848092"/>
    <lineage>
        <taxon>Viruses</taxon>
        <taxon>Riboviria</taxon>
        <taxon>Orthornavirae</taxon>
        <taxon>Lenarviricota</taxon>
        <taxon>Leviviricetes</taxon>
        <taxon>Mahrahovirus</taxon>
        <taxon>Mahrahovirus simiicola</taxon>
    </lineage>
</organism>
<proteinExistence type="predicted"/>
<name>A0A142D866_9VIRU</name>
<dbReference type="KEGG" id="vg:80401020"/>
<dbReference type="EMBL" id="KT462700">
    <property type="protein sequence ID" value="AMQ23535.1"/>
    <property type="molecule type" value="Genomic_RNA"/>
</dbReference>
<evidence type="ECO:0000313" key="2">
    <source>
        <dbReference type="Proteomes" id="UP000679834"/>
    </source>
</evidence>
<accession>A0A142D866</accession>
<protein>
    <submittedName>
        <fullName evidence="1">Uncharacterized protein</fullName>
    </submittedName>
</protein>
<dbReference type="Proteomes" id="UP000679834">
    <property type="component" value="Segment"/>
</dbReference>
<reference evidence="1 2" key="1">
    <citation type="journal article" date="2016" name="PLoS Biol.">
        <title>Hyperexpansion of RNA Bacteriophage Diversity.</title>
        <authorList>
            <person name="Krishnamurthy S.R."/>
            <person name="Janowski A.B."/>
            <person name="Zhao G."/>
            <person name="Barouch D."/>
            <person name="Wang D."/>
        </authorList>
    </citation>
    <scope>NUCLEOTIDE SEQUENCE [LARGE SCALE GENOMIC DNA]</scope>
    <source>
        <strain evidence="1">AVE006</strain>
    </source>
</reference>
<keyword evidence="2" id="KW-1185">Reference proteome</keyword>